<proteinExistence type="predicted"/>
<accession>A0A9J5XK00</accession>
<organism evidence="1 2">
    <name type="scientific">Solanum commersonii</name>
    <name type="common">Commerson's wild potato</name>
    <name type="synonym">Commerson's nightshade</name>
    <dbReference type="NCBI Taxonomy" id="4109"/>
    <lineage>
        <taxon>Eukaryota</taxon>
        <taxon>Viridiplantae</taxon>
        <taxon>Streptophyta</taxon>
        <taxon>Embryophyta</taxon>
        <taxon>Tracheophyta</taxon>
        <taxon>Spermatophyta</taxon>
        <taxon>Magnoliopsida</taxon>
        <taxon>eudicotyledons</taxon>
        <taxon>Gunneridae</taxon>
        <taxon>Pentapetalae</taxon>
        <taxon>asterids</taxon>
        <taxon>lamiids</taxon>
        <taxon>Solanales</taxon>
        <taxon>Solanaceae</taxon>
        <taxon>Solanoideae</taxon>
        <taxon>Solaneae</taxon>
        <taxon>Solanum</taxon>
    </lineage>
</organism>
<name>A0A9J5XK00_SOLCO</name>
<dbReference type="Proteomes" id="UP000824120">
    <property type="component" value="Chromosome 9"/>
</dbReference>
<reference evidence="1 2" key="1">
    <citation type="submission" date="2020-09" db="EMBL/GenBank/DDBJ databases">
        <title>De no assembly of potato wild relative species, Solanum commersonii.</title>
        <authorList>
            <person name="Cho K."/>
        </authorList>
    </citation>
    <scope>NUCLEOTIDE SEQUENCE [LARGE SCALE GENOMIC DNA]</scope>
    <source>
        <strain evidence="1">LZ3.2</strain>
        <tissue evidence="1">Leaf</tissue>
    </source>
</reference>
<gene>
    <name evidence="1" type="ORF">H5410_048046</name>
</gene>
<evidence type="ECO:0000313" key="2">
    <source>
        <dbReference type="Proteomes" id="UP000824120"/>
    </source>
</evidence>
<protein>
    <submittedName>
        <fullName evidence="1">Uncharacterized protein</fullName>
    </submittedName>
</protein>
<comment type="caution">
    <text evidence="1">The sequence shown here is derived from an EMBL/GenBank/DDBJ whole genome shotgun (WGS) entry which is preliminary data.</text>
</comment>
<dbReference type="EMBL" id="JACXVP010000009">
    <property type="protein sequence ID" value="KAG5587612.1"/>
    <property type="molecule type" value="Genomic_DNA"/>
</dbReference>
<sequence>MLTGACRILQKQCIFEGSNKDAATFLESPSNLGNISVIKGKKRKNAVRGSLARKSLFLNLDDDISAHKARRSAQHILSLASGLKRAFDNTGKNCNRNEYDDGSRSSLALNFNKLLVKYLNFRNSPAKSM</sequence>
<evidence type="ECO:0000313" key="1">
    <source>
        <dbReference type="EMBL" id="KAG5587612.1"/>
    </source>
</evidence>
<keyword evidence="2" id="KW-1185">Reference proteome</keyword>
<dbReference type="AlphaFoldDB" id="A0A9J5XK00"/>